<feature type="region of interest" description="Disordered" evidence="1">
    <location>
        <begin position="126"/>
        <end position="154"/>
    </location>
</feature>
<feature type="compositionally biased region" description="Polar residues" evidence="1">
    <location>
        <begin position="328"/>
        <end position="348"/>
    </location>
</feature>
<name>E2BQL2_HARSA</name>
<sequence>MQREFYTSCIKVNGIPLLPPLMTDSIKEEMKHYKSLAVKVEERLKVKQSVKRTIKNKCVQANIAESTNQSKNLTKYSSDSDLSNYNTTSDTNNSDSYSKVTIVEPAPMIQVTDEARDKLEIQSPMSDVPLQPHLSPTNNTLDDSEPATVKTDQTECTNTMVEVSSSNEDNSSSESWKPEVPKTLDIVPITLSNPKCEKDNIEPLVMVAKENEHLPKLSRQGSYVLDTPSPMLLAHMHSELTDKNYVPTPTSVNQSQRKQWNITQSKVEWEKKQFPTETIEMPEKLETRHESNLQRAEPVASTDSYQTNQSADRTEGAVGEEHTGRSDVIQNQHNRTPSVDSKGTGTSEKSMRDDSVCVLNLVNKLQEAATIGNSPETRSPDKMRHYDKSKDTKEHRDALVKAKSSIASDKLLTVYKEIEEMHKKQMMELINRQRKEQSLLQAEFQKQQMLLLAEIQKCSAALPCQASEASNVTPNAACEMRQRSSVSSPRGSHADVHCSNSKSSSSESHANVIVCPLNYISPKNVYTPKHRRSPFYITDTSLAAPNLKFTRQIDPRDPAYDDSVHINNNNNINHENDDNSGARESRDRIVYKNSPVNRRLFPLDSNTTHVPVLDTSVYHDKHVRAINIINAYARGYLTRRLMRTERVITLKKIYKEALHCMLKLHVDAPLNLAEVNFLHRLQLQCDAASLNLVELFAQSPAKRMKVIAQDREIRQSRADRPASARSYSFATQKTLARKNLKEFESTMTKYQRPLVATKNIIRSRCQTWTSDIRERLVSPNTLSELSRATRSRFITSHLLECSVVRLSCRPEHQEEHQHGDRSQAVAMMTRKMHAVGLHSALAIKRQRKRRDEQRRARERRYSAQSGESGLTSPRASTGSLDHHGRHHKGPHAARNAGQGMLDTKVVTSIGMLHIGVVFLVLGAFLLMSGLLPGDLAHWGTKATGGWWNELVAVGLFAIFIGIFLIILNRVIAKKEEDDLEEYVQRQLTRSKSGHRLERDVETGGLTTRHARRAKQMKQVSSDVCLEIQDDKTAGSPPRSPPPAYSPQVAAINGNDNQAVQSALYLEQITEEEIISDRVETSTTNSLSPGSPSETRELLQNVRYSKQNGNPQQVHRSLYVSKI</sequence>
<accession>E2BQL2</accession>
<feature type="compositionally biased region" description="Polar residues" evidence="1">
    <location>
        <begin position="862"/>
        <end position="879"/>
    </location>
</feature>
<feature type="region of interest" description="Disordered" evidence="1">
    <location>
        <begin position="73"/>
        <end position="97"/>
    </location>
</feature>
<feature type="compositionally biased region" description="Polar residues" evidence="1">
    <location>
        <begin position="301"/>
        <end position="311"/>
    </location>
</feature>
<dbReference type="EMBL" id="GL449769">
    <property type="protein sequence ID" value="EFN82070.1"/>
    <property type="molecule type" value="Genomic_DNA"/>
</dbReference>
<keyword evidence="2" id="KW-1133">Transmembrane helix</keyword>
<keyword evidence="2" id="KW-0812">Transmembrane</keyword>
<feature type="transmembrane region" description="Helical" evidence="2">
    <location>
        <begin position="946"/>
        <end position="967"/>
    </location>
</feature>
<dbReference type="GO" id="GO:0032465">
    <property type="term" value="P:regulation of cytokinesis"/>
    <property type="evidence" value="ECO:0007669"/>
    <property type="project" value="InterPro"/>
</dbReference>
<dbReference type="PANTHER" id="PTHR13594">
    <property type="entry name" value="CENTRIOLAR COILED-COIL PROTEIN OF 110 KDA"/>
    <property type="match status" value="1"/>
</dbReference>
<feature type="region of interest" description="Disordered" evidence="1">
    <location>
        <begin position="273"/>
        <end position="353"/>
    </location>
</feature>
<evidence type="ECO:0000313" key="4">
    <source>
        <dbReference type="Proteomes" id="UP000008237"/>
    </source>
</evidence>
<feature type="compositionally biased region" description="Basic and acidic residues" evidence="1">
    <location>
        <begin position="849"/>
        <end position="861"/>
    </location>
</feature>
<feature type="compositionally biased region" description="Basic and acidic residues" evidence="1">
    <location>
        <begin position="281"/>
        <end position="292"/>
    </location>
</feature>
<dbReference type="Pfam" id="PF16025">
    <property type="entry name" value="CaM_bind"/>
    <property type="match status" value="2"/>
</dbReference>
<feature type="transmembrane region" description="Helical" evidence="2">
    <location>
        <begin position="905"/>
        <end position="926"/>
    </location>
</feature>
<evidence type="ECO:0000256" key="2">
    <source>
        <dbReference type="SAM" id="Phobius"/>
    </source>
</evidence>
<proteinExistence type="predicted"/>
<feature type="compositionally biased region" description="Low complexity" evidence="1">
    <location>
        <begin position="76"/>
        <end position="97"/>
    </location>
</feature>
<dbReference type="GO" id="GO:0005814">
    <property type="term" value="C:centriole"/>
    <property type="evidence" value="ECO:0007669"/>
    <property type="project" value="InterPro"/>
</dbReference>
<feature type="region of interest" description="Disordered" evidence="1">
    <location>
        <begin position="558"/>
        <end position="584"/>
    </location>
</feature>
<dbReference type="AlphaFoldDB" id="E2BQL2"/>
<dbReference type="OrthoDB" id="6360372at2759"/>
<feature type="region of interest" description="Disordered" evidence="1">
    <location>
        <begin position="483"/>
        <end position="506"/>
    </location>
</feature>
<dbReference type="PANTHER" id="PTHR13594:SF1">
    <property type="entry name" value="CENTRIOLAR COILED-COIL PROTEIN OF 110 KDA"/>
    <property type="match status" value="1"/>
</dbReference>
<keyword evidence="4" id="KW-1185">Reference proteome</keyword>
<dbReference type="GO" id="GO:0007099">
    <property type="term" value="P:centriole replication"/>
    <property type="evidence" value="ECO:0007669"/>
    <property type="project" value="InterPro"/>
</dbReference>
<dbReference type="Proteomes" id="UP000008237">
    <property type="component" value="Unassembled WGS sequence"/>
</dbReference>
<organism evidence="4">
    <name type="scientific">Harpegnathos saltator</name>
    <name type="common">Jerdon's jumping ant</name>
    <dbReference type="NCBI Taxonomy" id="610380"/>
    <lineage>
        <taxon>Eukaryota</taxon>
        <taxon>Metazoa</taxon>
        <taxon>Ecdysozoa</taxon>
        <taxon>Arthropoda</taxon>
        <taxon>Hexapoda</taxon>
        <taxon>Insecta</taxon>
        <taxon>Pterygota</taxon>
        <taxon>Neoptera</taxon>
        <taxon>Endopterygota</taxon>
        <taxon>Hymenoptera</taxon>
        <taxon>Apocrita</taxon>
        <taxon>Aculeata</taxon>
        <taxon>Formicoidea</taxon>
        <taxon>Formicidae</taxon>
        <taxon>Ponerinae</taxon>
        <taxon>Ponerini</taxon>
        <taxon>Harpegnathos</taxon>
    </lineage>
</organism>
<reference evidence="3 4" key="1">
    <citation type="journal article" date="2010" name="Science">
        <title>Genomic comparison of the ants Camponotus floridanus and Harpegnathos saltator.</title>
        <authorList>
            <person name="Bonasio R."/>
            <person name="Zhang G."/>
            <person name="Ye C."/>
            <person name="Mutti N.S."/>
            <person name="Fang X."/>
            <person name="Qin N."/>
            <person name="Donahue G."/>
            <person name="Yang P."/>
            <person name="Li Q."/>
            <person name="Li C."/>
            <person name="Zhang P."/>
            <person name="Huang Z."/>
            <person name="Berger S.L."/>
            <person name="Reinberg D."/>
            <person name="Wang J."/>
            <person name="Liebig J."/>
        </authorList>
    </citation>
    <scope>NUCLEOTIDE SEQUENCE [LARGE SCALE GENOMIC DNA]</scope>
    <source>
        <strain evidence="3 4">R22 G/1</strain>
    </source>
</reference>
<evidence type="ECO:0000256" key="1">
    <source>
        <dbReference type="SAM" id="MobiDB-lite"/>
    </source>
</evidence>
<dbReference type="InterPro" id="IPR033207">
    <property type="entry name" value="CCP110"/>
</dbReference>
<keyword evidence="2" id="KW-0472">Membrane</keyword>
<feature type="compositionally biased region" description="Basic and acidic residues" evidence="1">
    <location>
        <begin position="574"/>
        <end position="584"/>
    </location>
</feature>
<feature type="region of interest" description="Disordered" evidence="1">
    <location>
        <begin position="369"/>
        <end position="394"/>
    </location>
</feature>
<dbReference type="PROSITE" id="PS50096">
    <property type="entry name" value="IQ"/>
    <property type="match status" value="1"/>
</dbReference>
<feature type="compositionally biased region" description="Basic and acidic residues" evidence="1">
    <location>
        <begin position="378"/>
        <end position="394"/>
    </location>
</feature>
<protein>
    <submittedName>
        <fullName evidence="3">Centrosomal protein of 110 kDa</fullName>
    </submittedName>
</protein>
<feature type="region of interest" description="Disordered" evidence="1">
    <location>
        <begin position="993"/>
        <end position="1049"/>
    </location>
</feature>
<dbReference type="InParanoid" id="E2BQL2"/>
<evidence type="ECO:0000313" key="3">
    <source>
        <dbReference type="EMBL" id="EFN82070.1"/>
    </source>
</evidence>
<feature type="region of interest" description="Disordered" evidence="1">
    <location>
        <begin position="838"/>
        <end position="896"/>
    </location>
</feature>
<dbReference type="GO" id="GO:1903723">
    <property type="term" value="P:negative regulation of centriole elongation"/>
    <property type="evidence" value="ECO:0007669"/>
    <property type="project" value="TreeGrafter"/>
</dbReference>
<gene>
    <name evidence="3" type="ORF">EAI_09429</name>
</gene>
<dbReference type="GO" id="GO:0032053">
    <property type="term" value="P:ciliary basal body organization"/>
    <property type="evidence" value="ECO:0007669"/>
    <property type="project" value="TreeGrafter"/>
</dbReference>
<feature type="compositionally biased region" description="Basic and acidic residues" evidence="1">
    <location>
        <begin position="312"/>
        <end position="325"/>
    </location>
</feature>